<evidence type="ECO:0000313" key="1">
    <source>
        <dbReference type="EMBL" id="MCL3787227.1"/>
    </source>
</evidence>
<evidence type="ECO:0000313" key="2">
    <source>
        <dbReference type="Proteomes" id="UP001056693"/>
    </source>
</evidence>
<dbReference type="EMBL" id="SNUZ01000006">
    <property type="protein sequence ID" value="MCL3787227.1"/>
    <property type="molecule type" value="Genomic_DNA"/>
</dbReference>
<sequence>MNANYRNNYLLAQNQFIDYSTSDSTAILAKEHGLIGLTRLITCMEILGLDCEQVNLIALPDFTYTRNKLRWSAGFPYGCVIKFGENIPPFIPLDFRPNCCGVVLAELEEFDENPESLQKKYIEIISSYSDIDKSDLNRRNHFMGSYFCEKNNKFYFLIHGSFNFVKEALYYERNETLLSLSKSETIMGEPFTYLIDSNAKHFYESYLEHERLTMYYRNLIIKEMLPQAKIVFNRTHEGFYDMQTLLLGAYAENHPFSCPIMLAPEVDLPFVNVTNPINLQNETKLYLSPHGGGYALYGVCNTQRVDSNLQSDYILTYPNQTKLLTDNVLDMPFCYRTNTSHCWCDRFNMAIEHCKMTPIFNLKI</sequence>
<gene>
    <name evidence="1" type="ORF">E2N93_04210</name>
</gene>
<name>A0ABT0NH17_9FIRM</name>
<reference evidence="1 2" key="1">
    <citation type="submission" date="2019-03" db="EMBL/GenBank/DDBJ databases">
        <authorList>
            <person name="Molinero N."/>
            <person name="Sanchez B."/>
            <person name="Walker A."/>
            <person name="Duncan S."/>
            <person name="Delgado S."/>
            <person name="Margolles A."/>
        </authorList>
    </citation>
    <scope>NUCLEOTIDE SEQUENCE [LARGE SCALE GENOMIC DNA]</scope>
    <source>
        <strain evidence="1 2">IPLA60002</strain>
    </source>
</reference>
<accession>A0ABT0NH17</accession>
<comment type="caution">
    <text evidence="1">The sequence shown here is derived from an EMBL/GenBank/DDBJ whole genome shotgun (WGS) entry which is preliminary data.</text>
</comment>
<keyword evidence="2" id="KW-1185">Reference proteome</keyword>
<dbReference type="Proteomes" id="UP001056693">
    <property type="component" value="Unassembled WGS sequence"/>
</dbReference>
<protein>
    <submittedName>
        <fullName evidence="1">Uncharacterized protein</fullName>
    </submittedName>
</protein>
<organism evidence="1 2">
    <name type="scientific">Ruminococcus bromii</name>
    <dbReference type="NCBI Taxonomy" id="40518"/>
    <lineage>
        <taxon>Bacteria</taxon>
        <taxon>Bacillati</taxon>
        <taxon>Bacillota</taxon>
        <taxon>Clostridia</taxon>
        <taxon>Eubacteriales</taxon>
        <taxon>Oscillospiraceae</taxon>
        <taxon>Ruminococcus</taxon>
    </lineage>
</organism>
<dbReference type="RefSeq" id="WP_249376214.1">
    <property type="nucleotide sequence ID" value="NZ_SNUZ01000006.1"/>
</dbReference>
<proteinExistence type="predicted"/>